<gene>
    <name evidence="7" type="ORF">ACJIZ3_001537</name>
</gene>
<evidence type="ECO:0000256" key="2">
    <source>
        <dbReference type="ARBA" id="ARBA00022771"/>
    </source>
</evidence>
<protein>
    <recommendedName>
        <fullName evidence="6">Arf-GAP domain-containing protein</fullName>
    </recommendedName>
</protein>
<dbReference type="InterPro" id="IPR037278">
    <property type="entry name" value="ARFGAP/RecO"/>
</dbReference>
<accession>A0ABD3U3V7</accession>
<dbReference type="GO" id="GO:0008270">
    <property type="term" value="F:zinc ion binding"/>
    <property type="evidence" value="ECO:0007669"/>
    <property type="project" value="UniProtKB-KW"/>
</dbReference>
<dbReference type="PANTHER" id="PTHR46085">
    <property type="entry name" value="ARFGAP/RECO-RELATED"/>
    <property type="match status" value="1"/>
</dbReference>
<evidence type="ECO:0000256" key="5">
    <source>
        <dbReference type="SAM" id="MobiDB-lite"/>
    </source>
</evidence>
<dbReference type="SUPFAM" id="SSF57863">
    <property type="entry name" value="ArfGap/RecO-like zinc finger"/>
    <property type="match status" value="1"/>
</dbReference>
<keyword evidence="2 4" id="KW-0863">Zinc-finger</keyword>
<feature type="region of interest" description="Disordered" evidence="5">
    <location>
        <begin position="330"/>
        <end position="368"/>
    </location>
</feature>
<dbReference type="PRINTS" id="PR00405">
    <property type="entry name" value="REVINTRACTNG"/>
</dbReference>
<dbReference type="InterPro" id="IPR038508">
    <property type="entry name" value="ArfGAP_dom_sf"/>
</dbReference>
<sequence>MLRKGKEEDKTEKTIRGLLKEPENRRCINCNSLGPQYVCTTFWTFVCTNCSGVHREFSHRVKSVSMAKFKPEEISDLQAGGNERARQIYFKSWDPQRNFYPDASNLYKIREFIRHVYIDRKYAGQNSYDKQSIAKPDRKNDSNEQRSPDTSSFGARDEFKERRSFGKASNSGRDEYELRTFDQSSPSKRNDERNLKNIFEQRSPRHIQENVRPANHRSRPTRFEIVDDRFREDGSVKHYDRHLQSKESKSGSRSPGSQGSGKTSLPAIQPIQNIIGDKVPPLSIGEPPKANNDKNNEGTAKVLKVANATNENTTNEKQKEDKPVQYSSLIDFDANPEPTGTLAEPQAQTMASNSNVETSSAPSTATEKATVASKLDSVESWIFELSAPSVATAAPLNSSEATNLGSRKGPEVSNNVGTLAITVVENDRTLDSNNSNSMALVPSVPLDQSPQAARAGDGSKTSGRKELPMDLFASNFTAFTPAAPGWQMRPPHGIGYGMQFHPPVMPMASFPNPSKPSNPFDIDDNGHQVQAAVFPSMSSLQGAMPNMLAATALQPRPSHYATALSSHVSPYGMSMNPVPGAYMGQQPNNMSLTRPQGYGGGQDAFASINPIQQGNGTDSSPSATNSPFSRGRNPFG</sequence>
<feature type="compositionally biased region" description="Polar residues" evidence="5">
    <location>
        <begin position="346"/>
        <end position="367"/>
    </location>
</feature>
<feature type="region of interest" description="Disordered" evidence="5">
    <location>
        <begin position="127"/>
        <end position="298"/>
    </location>
</feature>
<feature type="compositionally biased region" description="Basic and acidic residues" evidence="5">
    <location>
        <begin position="221"/>
        <end position="250"/>
    </location>
</feature>
<dbReference type="Proteomes" id="UP001634393">
    <property type="component" value="Unassembled WGS sequence"/>
</dbReference>
<dbReference type="Pfam" id="PF01412">
    <property type="entry name" value="ArfGap"/>
    <property type="match status" value="1"/>
</dbReference>
<feature type="compositionally biased region" description="Polar residues" evidence="5">
    <location>
        <begin position="609"/>
        <end position="628"/>
    </location>
</feature>
<feature type="region of interest" description="Disordered" evidence="5">
    <location>
        <begin position="594"/>
        <end position="636"/>
    </location>
</feature>
<dbReference type="AlphaFoldDB" id="A0ABD3U3V7"/>
<keyword evidence="3" id="KW-0862">Zinc</keyword>
<feature type="compositionally biased region" description="Low complexity" evidence="5">
    <location>
        <begin position="251"/>
        <end position="262"/>
    </location>
</feature>
<dbReference type="InterPro" id="IPR001164">
    <property type="entry name" value="ArfGAP_dom"/>
</dbReference>
<evidence type="ECO:0000313" key="8">
    <source>
        <dbReference type="Proteomes" id="UP001634393"/>
    </source>
</evidence>
<dbReference type="CDD" id="cd08838">
    <property type="entry name" value="ArfGap_AGFG"/>
    <property type="match status" value="1"/>
</dbReference>
<feature type="domain" description="Arf-GAP" evidence="6">
    <location>
        <begin position="12"/>
        <end position="130"/>
    </location>
</feature>
<proteinExistence type="predicted"/>
<organism evidence="7 8">
    <name type="scientific">Penstemon smallii</name>
    <dbReference type="NCBI Taxonomy" id="265156"/>
    <lineage>
        <taxon>Eukaryota</taxon>
        <taxon>Viridiplantae</taxon>
        <taxon>Streptophyta</taxon>
        <taxon>Embryophyta</taxon>
        <taxon>Tracheophyta</taxon>
        <taxon>Spermatophyta</taxon>
        <taxon>Magnoliopsida</taxon>
        <taxon>eudicotyledons</taxon>
        <taxon>Gunneridae</taxon>
        <taxon>Pentapetalae</taxon>
        <taxon>asterids</taxon>
        <taxon>lamiids</taxon>
        <taxon>Lamiales</taxon>
        <taxon>Plantaginaceae</taxon>
        <taxon>Cheloneae</taxon>
        <taxon>Penstemon</taxon>
    </lineage>
</organism>
<dbReference type="PROSITE" id="PS50115">
    <property type="entry name" value="ARFGAP"/>
    <property type="match status" value="1"/>
</dbReference>
<evidence type="ECO:0000256" key="1">
    <source>
        <dbReference type="ARBA" id="ARBA00022723"/>
    </source>
</evidence>
<dbReference type="FunFam" id="1.10.220.150:FF:000005">
    <property type="entry name" value="Arf-GAP domain and FG repeat-containing protein 1"/>
    <property type="match status" value="1"/>
</dbReference>
<name>A0ABD3U3V7_9LAMI</name>
<dbReference type="InterPro" id="IPR044820">
    <property type="entry name" value="AGD14-like"/>
</dbReference>
<keyword evidence="1" id="KW-0479">Metal-binding</keyword>
<dbReference type="SMART" id="SM00105">
    <property type="entry name" value="ArfGap"/>
    <property type="match status" value="1"/>
</dbReference>
<dbReference type="Gene3D" id="1.10.220.150">
    <property type="entry name" value="Arf GTPase activating protein"/>
    <property type="match status" value="1"/>
</dbReference>
<comment type="caution">
    <text evidence="7">The sequence shown here is derived from an EMBL/GenBank/DDBJ whole genome shotgun (WGS) entry which is preliminary data.</text>
</comment>
<keyword evidence="8" id="KW-1185">Reference proteome</keyword>
<evidence type="ECO:0000313" key="7">
    <source>
        <dbReference type="EMBL" id="KAL3844134.1"/>
    </source>
</evidence>
<feature type="compositionally biased region" description="Basic and acidic residues" evidence="5">
    <location>
        <begin position="135"/>
        <end position="147"/>
    </location>
</feature>
<feature type="compositionally biased region" description="Basic and acidic residues" evidence="5">
    <location>
        <begin position="155"/>
        <end position="164"/>
    </location>
</feature>
<evidence type="ECO:0000256" key="4">
    <source>
        <dbReference type="PROSITE-ProRule" id="PRU00288"/>
    </source>
</evidence>
<dbReference type="EMBL" id="JBJXBP010000002">
    <property type="protein sequence ID" value="KAL3844134.1"/>
    <property type="molecule type" value="Genomic_DNA"/>
</dbReference>
<reference evidence="7 8" key="1">
    <citation type="submission" date="2024-12" db="EMBL/GenBank/DDBJ databases">
        <title>The unique morphological basis and parallel evolutionary history of personate flowers in Penstemon.</title>
        <authorList>
            <person name="Depatie T.H."/>
            <person name="Wessinger C.A."/>
        </authorList>
    </citation>
    <scope>NUCLEOTIDE SEQUENCE [LARGE SCALE GENOMIC DNA]</scope>
    <source>
        <strain evidence="7">WTNN_2</strain>
        <tissue evidence="7">Leaf</tissue>
    </source>
</reference>
<dbReference type="PANTHER" id="PTHR46085:SF16">
    <property type="entry name" value="ARFGAP_RECO-LIKE ZINC FINGER DOMAIN-CONTAINING PROTEIN"/>
    <property type="match status" value="1"/>
</dbReference>
<evidence type="ECO:0000256" key="3">
    <source>
        <dbReference type="ARBA" id="ARBA00022833"/>
    </source>
</evidence>
<evidence type="ECO:0000259" key="6">
    <source>
        <dbReference type="PROSITE" id="PS50115"/>
    </source>
</evidence>